<dbReference type="InterPro" id="IPR001017">
    <property type="entry name" value="DH_E1"/>
</dbReference>
<dbReference type="RefSeq" id="WP_184221538.1">
    <property type="nucleotide sequence ID" value="NZ_JACHIP010000007.1"/>
</dbReference>
<comment type="caution">
    <text evidence="5">The sequence shown here is derived from an EMBL/GenBank/DDBJ whole genome shotgun (WGS) entry which is preliminary data.</text>
</comment>
<accession>A0A7W8E6Y8</accession>
<dbReference type="SUPFAM" id="SSF52518">
    <property type="entry name" value="Thiamin diphosphate-binding fold (THDP-binding)"/>
    <property type="match status" value="1"/>
</dbReference>
<dbReference type="InterPro" id="IPR029061">
    <property type="entry name" value="THDP-binding"/>
</dbReference>
<dbReference type="EMBL" id="JACHIP010000007">
    <property type="protein sequence ID" value="MBB5059735.1"/>
    <property type="molecule type" value="Genomic_DNA"/>
</dbReference>
<name>A0A7W8E6Y8_9BACT</name>
<comment type="cofactor">
    <cofactor evidence="1">
        <name>thiamine diphosphate</name>
        <dbReference type="ChEBI" id="CHEBI:58937"/>
    </cofactor>
</comment>
<organism evidence="5 6">
    <name type="scientific">Granulicella aggregans</name>
    <dbReference type="NCBI Taxonomy" id="474949"/>
    <lineage>
        <taxon>Bacteria</taxon>
        <taxon>Pseudomonadati</taxon>
        <taxon>Acidobacteriota</taxon>
        <taxon>Terriglobia</taxon>
        <taxon>Terriglobales</taxon>
        <taxon>Acidobacteriaceae</taxon>
        <taxon>Granulicella</taxon>
    </lineage>
</organism>
<evidence type="ECO:0000313" key="5">
    <source>
        <dbReference type="EMBL" id="MBB5059735.1"/>
    </source>
</evidence>
<dbReference type="GO" id="GO:0016624">
    <property type="term" value="F:oxidoreductase activity, acting on the aldehyde or oxo group of donors, disulfide as acceptor"/>
    <property type="evidence" value="ECO:0007669"/>
    <property type="project" value="InterPro"/>
</dbReference>
<keyword evidence="5" id="KW-0670">Pyruvate</keyword>
<gene>
    <name evidence="5" type="ORF">HDF16_004464</name>
</gene>
<keyword evidence="3" id="KW-0786">Thiamine pyrophosphate</keyword>
<evidence type="ECO:0000256" key="1">
    <source>
        <dbReference type="ARBA" id="ARBA00001964"/>
    </source>
</evidence>
<feature type="domain" description="Dehydrogenase E1 component" evidence="4">
    <location>
        <begin position="191"/>
        <end position="252"/>
    </location>
</feature>
<evidence type="ECO:0000313" key="6">
    <source>
        <dbReference type="Proteomes" id="UP000540989"/>
    </source>
</evidence>
<sequence>MKSPKKSGAPAVEVPWENPLIPNKRLRELYTAMAELRLLEEHIATIQRRAKPSSRLQVNPGEEACRVSAALSLLTDDVTSDPAPGIATRFLRGGKLAGILQSAELDVDATQPVSTELPFAIDPERRLLLAIGAALALASKKKGQLVLANIYPGELTLPEWKPIFRLASAHSAPILFVALPAFGNSPKPGKLAELSTSASVPGIPVDAVDAVALYRVVQESMVRVRAGGGPVLMECVPFQLAGQDPQSSDPVLAMRASLVHRQIADDAWFHSIDTRFTARLKAVKL</sequence>
<reference evidence="5 6" key="1">
    <citation type="submission" date="2020-08" db="EMBL/GenBank/DDBJ databases">
        <title>Genomic Encyclopedia of Type Strains, Phase IV (KMG-V): Genome sequencing to study the core and pangenomes of soil and plant-associated prokaryotes.</title>
        <authorList>
            <person name="Whitman W."/>
        </authorList>
    </citation>
    <scope>NUCLEOTIDE SEQUENCE [LARGE SCALE GENOMIC DNA]</scope>
    <source>
        <strain evidence="5 6">M8UP14</strain>
    </source>
</reference>
<dbReference type="AlphaFoldDB" id="A0A7W8E6Y8"/>
<protein>
    <submittedName>
        <fullName evidence="5">TPP-dependent pyruvate/acetoin dehydrogenase alpha subunit</fullName>
    </submittedName>
</protein>
<dbReference type="Gene3D" id="3.40.50.970">
    <property type="match status" value="1"/>
</dbReference>
<evidence type="ECO:0000256" key="2">
    <source>
        <dbReference type="ARBA" id="ARBA00023002"/>
    </source>
</evidence>
<proteinExistence type="predicted"/>
<evidence type="ECO:0000256" key="3">
    <source>
        <dbReference type="ARBA" id="ARBA00023052"/>
    </source>
</evidence>
<dbReference type="Proteomes" id="UP000540989">
    <property type="component" value="Unassembled WGS sequence"/>
</dbReference>
<keyword evidence="6" id="KW-1185">Reference proteome</keyword>
<evidence type="ECO:0000259" key="4">
    <source>
        <dbReference type="Pfam" id="PF00676"/>
    </source>
</evidence>
<keyword evidence="2" id="KW-0560">Oxidoreductase</keyword>
<dbReference type="Pfam" id="PF00676">
    <property type="entry name" value="E1_dh"/>
    <property type="match status" value="1"/>
</dbReference>